<dbReference type="SMART" id="SM00283">
    <property type="entry name" value="MA"/>
    <property type="match status" value="1"/>
</dbReference>
<evidence type="ECO:0000313" key="11">
    <source>
        <dbReference type="EMBL" id="MQY52466.1"/>
    </source>
</evidence>
<dbReference type="InterPro" id="IPR033480">
    <property type="entry name" value="sCache_2"/>
</dbReference>
<evidence type="ECO:0000256" key="4">
    <source>
        <dbReference type="ARBA" id="ARBA00022989"/>
    </source>
</evidence>
<dbReference type="FunFam" id="1.10.287.950:FF:000001">
    <property type="entry name" value="Methyl-accepting chemotaxis sensory transducer"/>
    <property type="match status" value="1"/>
</dbReference>
<dbReference type="GO" id="GO:0005886">
    <property type="term" value="C:plasma membrane"/>
    <property type="evidence" value="ECO:0007669"/>
    <property type="project" value="UniProtKB-SubCell"/>
</dbReference>
<comment type="subcellular location">
    <subcellularLocation>
        <location evidence="1">Cell membrane</location>
        <topology evidence="1">Multi-pass membrane protein</topology>
    </subcellularLocation>
</comment>
<feature type="domain" description="Methyl-accepting transducer" evidence="10">
    <location>
        <begin position="275"/>
        <end position="511"/>
    </location>
</feature>
<evidence type="ECO:0000256" key="9">
    <source>
        <dbReference type="SAM" id="Phobius"/>
    </source>
</evidence>
<dbReference type="PANTHER" id="PTHR32089:SF112">
    <property type="entry name" value="LYSOZYME-LIKE PROTEIN-RELATED"/>
    <property type="match status" value="1"/>
</dbReference>
<name>A0A6L5JZE6_RHOTE</name>
<dbReference type="OrthoDB" id="9806477at2"/>
<keyword evidence="6 8" id="KW-0807">Transducer</keyword>
<dbReference type="GO" id="GO:0006935">
    <property type="term" value="P:chemotaxis"/>
    <property type="evidence" value="ECO:0007669"/>
    <property type="project" value="InterPro"/>
</dbReference>
<evidence type="ECO:0000256" key="1">
    <source>
        <dbReference type="ARBA" id="ARBA00004651"/>
    </source>
</evidence>
<organism evidence="11 12">
    <name type="scientific">Rhodocyclus tenuis</name>
    <name type="common">Rhodospirillum tenue</name>
    <dbReference type="NCBI Taxonomy" id="1066"/>
    <lineage>
        <taxon>Bacteria</taxon>
        <taxon>Pseudomonadati</taxon>
        <taxon>Pseudomonadota</taxon>
        <taxon>Betaproteobacteria</taxon>
        <taxon>Rhodocyclales</taxon>
        <taxon>Rhodocyclaceae</taxon>
        <taxon>Rhodocyclus</taxon>
    </lineage>
</organism>
<dbReference type="CDD" id="cd11386">
    <property type="entry name" value="MCP_signal"/>
    <property type="match status" value="1"/>
</dbReference>
<evidence type="ECO:0000256" key="3">
    <source>
        <dbReference type="ARBA" id="ARBA00022692"/>
    </source>
</evidence>
<dbReference type="SUPFAM" id="SSF58104">
    <property type="entry name" value="Methyl-accepting chemotaxis protein (MCP) signaling domain"/>
    <property type="match status" value="1"/>
</dbReference>
<feature type="transmembrane region" description="Helical" evidence="9">
    <location>
        <begin position="198"/>
        <end position="220"/>
    </location>
</feature>
<dbReference type="Pfam" id="PF17200">
    <property type="entry name" value="sCache_2"/>
    <property type="match status" value="1"/>
</dbReference>
<dbReference type="InterPro" id="IPR004090">
    <property type="entry name" value="Chemotax_Me-accpt_rcpt"/>
</dbReference>
<sequence>MLERMSLKAKIVLLILAALSGMAAIIALSAIETRKDLEDARRLEIRAVVEAATNVAAHYYAEETAGRMTREEAQKAAAATIGDSRYGGPEGKTDYVYIFSFDGTTVAHVNPKFLGRNVTEEVKDGKGRYTLRDIIAAAQTGDAGGSYVDSAFPRPGQTEPVDKIQFTKAFTPWKWAIGSGVYVDDIAAQFMQRLVRDLGVAGVLLALVALIGFVIARGVLRQVGGEPNEAIALMARAASGDLTVSVAGAPKGSMLGSFGEMLSAMRSMLLEIGNGATQVTKNAERIVTAAREVAVASQHQTDATSSMAAAIEQMTVSVTHISDSAADTELDATESLRLADEGGERAQAATAQINRIAATVTDASARIRSLEAHAGEISSIAAVIKGIAGQTNLLALNAAIEAARAGEQGRGFAVVADEVRKLAERTSAATIEIETMIAAVQSETGSAAQVMDAALPEVAEGVQSVEGAADALRKIRDGADKSLGHIRDVAGATREQSIASTSIAQRVEEIAQMVEETSAATQSTADTAAELDRIAGELHAQINRFRC</sequence>
<comment type="caution">
    <text evidence="11">The sequence shown here is derived from an EMBL/GenBank/DDBJ whole genome shotgun (WGS) entry which is preliminary data.</text>
</comment>
<dbReference type="PANTHER" id="PTHR32089">
    <property type="entry name" value="METHYL-ACCEPTING CHEMOTAXIS PROTEIN MCPB"/>
    <property type="match status" value="1"/>
</dbReference>
<evidence type="ECO:0000256" key="5">
    <source>
        <dbReference type="ARBA" id="ARBA00023136"/>
    </source>
</evidence>
<dbReference type="SMART" id="SM01049">
    <property type="entry name" value="Cache_2"/>
    <property type="match status" value="1"/>
</dbReference>
<keyword evidence="2" id="KW-1003">Cell membrane</keyword>
<reference evidence="11 12" key="1">
    <citation type="submission" date="2019-10" db="EMBL/GenBank/DDBJ databases">
        <title>Whole-genome sequence of the purple nonsulfur photosynthetic bacterium Rhodocyclus tenuis.</title>
        <authorList>
            <person name="Kyndt J.A."/>
            <person name="Meyer T.E."/>
        </authorList>
    </citation>
    <scope>NUCLEOTIDE SEQUENCE [LARGE SCALE GENOMIC DNA]</scope>
    <source>
        <strain evidence="11 12">DSM 110</strain>
    </source>
</reference>
<comment type="similarity">
    <text evidence="7">Belongs to the methyl-accepting chemotaxis (MCP) protein family.</text>
</comment>
<dbReference type="PRINTS" id="PR00260">
    <property type="entry name" value="CHEMTRNSDUCR"/>
</dbReference>
<dbReference type="Gene3D" id="3.30.450.20">
    <property type="entry name" value="PAS domain"/>
    <property type="match status" value="1"/>
</dbReference>
<dbReference type="Gene3D" id="1.10.287.950">
    <property type="entry name" value="Methyl-accepting chemotaxis protein"/>
    <property type="match status" value="1"/>
</dbReference>
<evidence type="ECO:0000256" key="6">
    <source>
        <dbReference type="ARBA" id="ARBA00023224"/>
    </source>
</evidence>
<evidence type="ECO:0000256" key="2">
    <source>
        <dbReference type="ARBA" id="ARBA00022475"/>
    </source>
</evidence>
<keyword evidence="4 9" id="KW-1133">Transmembrane helix</keyword>
<accession>A0A6L5JZE6</accession>
<proteinExistence type="inferred from homology"/>
<keyword evidence="5 9" id="KW-0472">Membrane</keyword>
<evidence type="ECO:0000313" key="12">
    <source>
        <dbReference type="Proteomes" id="UP000480275"/>
    </source>
</evidence>
<keyword evidence="3 9" id="KW-0812">Transmembrane</keyword>
<dbReference type="Proteomes" id="UP000480275">
    <property type="component" value="Unassembled WGS sequence"/>
</dbReference>
<evidence type="ECO:0000259" key="10">
    <source>
        <dbReference type="PROSITE" id="PS50111"/>
    </source>
</evidence>
<dbReference type="EMBL" id="WIXJ01000011">
    <property type="protein sequence ID" value="MQY52466.1"/>
    <property type="molecule type" value="Genomic_DNA"/>
</dbReference>
<dbReference type="AlphaFoldDB" id="A0A6L5JZE6"/>
<dbReference type="PROSITE" id="PS50111">
    <property type="entry name" value="CHEMOTAXIS_TRANSDUC_2"/>
    <property type="match status" value="1"/>
</dbReference>
<evidence type="ECO:0000256" key="8">
    <source>
        <dbReference type="PROSITE-ProRule" id="PRU00284"/>
    </source>
</evidence>
<dbReference type="Pfam" id="PF00015">
    <property type="entry name" value="MCPsignal"/>
    <property type="match status" value="1"/>
</dbReference>
<dbReference type="GO" id="GO:0004888">
    <property type="term" value="F:transmembrane signaling receptor activity"/>
    <property type="evidence" value="ECO:0007669"/>
    <property type="project" value="InterPro"/>
</dbReference>
<dbReference type="GO" id="GO:0007165">
    <property type="term" value="P:signal transduction"/>
    <property type="evidence" value="ECO:0007669"/>
    <property type="project" value="UniProtKB-KW"/>
</dbReference>
<protein>
    <submittedName>
        <fullName evidence="11">Methyl-accepting chemotaxis protein</fullName>
    </submittedName>
</protein>
<evidence type="ECO:0000256" key="7">
    <source>
        <dbReference type="ARBA" id="ARBA00029447"/>
    </source>
</evidence>
<dbReference type="InterPro" id="IPR004089">
    <property type="entry name" value="MCPsignal_dom"/>
</dbReference>
<gene>
    <name evidence="11" type="ORF">GHK24_11855</name>
</gene>